<name>A0ABP7D2D0_9ACTN</name>
<comment type="caution">
    <text evidence="1">The sequence shown here is derived from an EMBL/GenBank/DDBJ whole genome shotgun (WGS) entry which is preliminary data.</text>
</comment>
<sequence>MEWTRAGLAAEGFEGFCRFVELPEVEVPQVPGVYVVLREAKDPPTFLMTSVAGHFKGKDPGVLLDHLKGAWIDHATVLYIGKAAGGAHGHRGLRKRLDEYRRHGNGERVGHWGGRYIWQLKDHADLLVAWKRTPTLDPEDVESRLIASFLTEYGRKPFANRKVGRQLASDPRTT</sequence>
<evidence type="ECO:0008006" key="3">
    <source>
        <dbReference type="Google" id="ProtNLM"/>
    </source>
</evidence>
<gene>
    <name evidence="1" type="ORF">GCM10022204_15660</name>
</gene>
<proteinExistence type="predicted"/>
<organism evidence="1 2">
    <name type="scientific">Microlunatus aurantiacus</name>
    <dbReference type="NCBI Taxonomy" id="446786"/>
    <lineage>
        <taxon>Bacteria</taxon>
        <taxon>Bacillati</taxon>
        <taxon>Actinomycetota</taxon>
        <taxon>Actinomycetes</taxon>
        <taxon>Propionibacteriales</taxon>
        <taxon>Propionibacteriaceae</taxon>
        <taxon>Microlunatus</taxon>
    </lineage>
</organism>
<evidence type="ECO:0000313" key="1">
    <source>
        <dbReference type="EMBL" id="GAA3699916.1"/>
    </source>
</evidence>
<evidence type="ECO:0000313" key="2">
    <source>
        <dbReference type="Proteomes" id="UP001500051"/>
    </source>
</evidence>
<reference evidence="2" key="1">
    <citation type="journal article" date="2019" name="Int. J. Syst. Evol. Microbiol.">
        <title>The Global Catalogue of Microorganisms (GCM) 10K type strain sequencing project: providing services to taxonomists for standard genome sequencing and annotation.</title>
        <authorList>
            <consortium name="The Broad Institute Genomics Platform"/>
            <consortium name="The Broad Institute Genome Sequencing Center for Infectious Disease"/>
            <person name="Wu L."/>
            <person name="Ma J."/>
        </authorList>
    </citation>
    <scope>NUCLEOTIDE SEQUENCE [LARGE SCALE GENOMIC DNA]</scope>
    <source>
        <strain evidence="2">JCM 16548</strain>
    </source>
</reference>
<accession>A0ABP7D2D0</accession>
<keyword evidence="2" id="KW-1185">Reference proteome</keyword>
<protein>
    <recommendedName>
        <fullName evidence="3">GIY-YIG nuclease family protein</fullName>
    </recommendedName>
</protein>
<dbReference type="EMBL" id="BAAAYX010000004">
    <property type="protein sequence ID" value="GAA3699916.1"/>
    <property type="molecule type" value="Genomic_DNA"/>
</dbReference>
<dbReference type="Proteomes" id="UP001500051">
    <property type="component" value="Unassembled WGS sequence"/>
</dbReference>